<reference evidence="1 2" key="1">
    <citation type="journal article" date="2017" name="Nat. Ecol. Evol.">
        <title>Scallop genome provides insights into evolution of bilaterian karyotype and development.</title>
        <authorList>
            <person name="Wang S."/>
            <person name="Zhang J."/>
            <person name="Jiao W."/>
            <person name="Li J."/>
            <person name="Xun X."/>
            <person name="Sun Y."/>
            <person name="Guo X."/>
            <person name="Huan P."/>
            <person name="Dong B."/>
            <person name="Zhang L."/>
            <person name="Hu X."/>
            <person name="Sun X."/>
            <person name="Wang J."/>
            <person name="Zhao C."/>
            <person name="Wang Y."/>
            <person name="Wang D."/>
            <person name="Huang X."/>
            <person name="Wang R."/>
            <person name="Lv J."/>
            <person name="Li Y."/>
            <person name="Zhang Z."/>
            <person name="Liu B."/>
            <person name="Lu W."/>
            <person name="Hui Y."/>
            <person name="Liang J."/>
            <person name="Zhou Z."/>
            <person name="Hou R."/>
            <person name="Li X."/>
            <person name="Liu Y."/>
            <person name="Li H."/>
            <person name="Ning X."/>
            <person name="Lin Y."/>
            <person name="Zhao L."/>
            <person name="Xing Q."/>
            <person name="Dou J."/>
            <person name="Li Y."/>
            <person name="Mao J."/>
            <person name="Guo H."/>
            <person name="Dou H."/>
            <person name="Li T."/>
            <person name="Mu C."/>
            <person name="Jiang W."/>
            <person name="Fu Q."/>
            <person name="Fu X."/>
            <person name="Miao Y."/>
            <person name="Liu J."/>
            <person name="Yu Q."/>
            <person name="Li R."/>
            <person name="Liao H."/>
            <person name="Li X."/>
            <person name="Kong Y."/>
            <person name="Jiang Z."/>
            <person name="Chourrout D."/>
            <person name="Li R."/>
            <person name="Bao Z."/>
        </authorList>
    </citation>
    <scope>NUCLEOTIDE SEQUENCE [LARGE SCALE GENOMIC DNA]</scope>
    <source>
        <strain evidence="1 2">PY_sf001</strain>
    </source>
</reference>
<keyword evidence="2" id="KW-1185">Reference proteome</keyword>
<protein>
    <submittedName>
        <fullName evidence="1">Uncharacterized protein</fullName>
    </submittedName>
</protein>
<accession>A0A210QVN3</accession>
<comment type="caution">
    <text evidence="1">The sequence shown here is derived from an EMBL/GenBank/DDBJ whole genome shotgun (WGS) entry which is preliminary data.</text>
</comment>
<sequence length="100" mass="11387">MTQIVVNNPITLPLSTGNKDPTGGDISPNGQEILLQTHHQIFYWQVDEGIGIKETFLQNPIGVPFHYVKHGDSADWDVNKRGYYTASEGHHENLYYYARQ</sequence>
<evidence type="ECO:0000313" key="1">
    <source>
        <dbReference type="EMBL" id="OWF52810.1"/>
    </source>
</evidence>
<evidence type="ECO:0000313" key="2">
    <source>
        <dbReference type="Proteomes" id="UP000242188"/>
    </source>
</evidence>
<organism evidence="1 2">
    <name type="scientific">Mizuhopecten yessoensis</name>
    <name type="common">Japanese scallop</name>
    <name type="synonym">Patinopecten yessoensis</name>
    <dbReference type="NCBI Taxonomy" id="6573"/>
    <lineage>
        <taxon>Eukaryota</taxon>
        <taxon>Metazoa</taxon>
        <taxon>Spiralia</taxon>
        <taxon>Lophotrochozoa</taxon>
        <taxon>Mollusca</taxon>
        <taxon>Bivalvia</taxon>
        <taxon>Autobranchia</taxon>
        <taxon>Pteriomorphia</taxon>
        <taxon>Pectinida</taxon>
        <taxon>Pectinoidea</taxon>
        <taxon>Pectinidae</taxon>
        <taxon>Mizuhopecten</taxon>
    </lineage>
</organism>
<name>A0A210QVN3_MIZYE</name>
<dbReference type="EMBL" id="NEDP02001625">
    <property type="protein sequence ID" value="OWF52810.1"/>
    <property type="molecule type" value="Genomic_DNA"/>
</dbReference>
<dbReference type="OrthoDB" id="6139572at2759"/>
<dbReference type="AlphaFoldDB" id="A0A210QVN3"/>
<gene>
    <name evidence="1" type="ORF">KP79_PYT25499</name>
</gene>
<dbReference type="Proteomes" id="UP000242188">
    <property type="component" value="Unassembled WGS sequence"/>
</dbReference>
<proteinExistence type="predicted"/>